<evidence type="ECO:0000259" key="10">
    <source>
        <dbReference type="PROSITE" id="PS51837"/>
    </source>
</evidence>
<dbReference type="GO" id="GO:0008270">
    <property type="term" value="F:zinc ion binding"/>
    <property type="evidence" value="ECO:0007669"/>
    <property type="project" value="TreeGrafter"/>
</dbReference>
<evidence type="ECO:0000256" key="6">
    <source>
        <dbReference type="ARBA" id="ARBA00022833"/>
    </source>
</evidence>
<dbReference type="InterPro" id="IPR006629">
    <property type="entry name" value="LITAF"/>
</dbReference>
<keyword evidence="9" id="KW-1133">Transmembrane helix</keyword>
<dbReference type="GO" id="GO:0005765">
    <property type="term" value="C:lysosomal membrane"/>
    <property type="evidence" value="ECO:0007669"/>
    <property type="project" value="UniProtKB-SubCell"/>
</dbReference>
<organism evidence="11 12">
    <name type="scientific">Photinus pyralis</name>
    <name type="common">Common eastern firefly</name>
    <name type="synonym">Lampyris pyralis</name>
    <dbReference type="NCBI Taxonomy" id="7054"/>
    <lineage>
        <taxon>Eukaryota</taxon>
        <taxon>Metazoa</taxon>
        <taxon>Ecdysozoa</taxon>
        <taxon>Arthropoda</taxon>
        <taxon>Hexapoda</taxon>
        <taxon>Insecta</taxon>
        <taxon>Pterygota</taxon>
        <taxon>Neoptera</taxon>
        <taxon>Endopterygota</taxon>
        <taxon>Coleoptera</taxon>
        <taxon>Polyphaga</taxon>
        <taxon>Elateriformia</taxon>
        <taxon>Elateroidea</taxon>
        <taxon>Lampyridae</taxon>
        <taxon>Lampyrinae</taxon>
        <taxon>Photinus</taxon>
    </lineage>
</organism>
<sequence>MENPPPYSAQETKQNYVPPGVAPSNVGPSQQFAPPPLQSGYYPRTEQPIISIPSVVVSALGPNSQMITCPFCHQLASTRVDVESTTKTHLFALFLCIFLCWPCAPLPYCIDSCKSKNHYCSNCSAFLGAYDP</sequence>
<accession>A0A5N4AI54</accession>
<comment type="subcellular location">
    <subcellularLocation>
        <location evidence="2">Endosome membrane</location>
        <topology evidence="2">Peripheral membrane protein</topology>
    </subcellularLocation>
    <subcellularLocation>
        <location evidence="1">Late endosome membrane</location>
    </subcellularLocation>
    <subcellularLocation>
        <location evidence="3">Lysosome membrane</location>
        <topology evidence="3">Peripheral membrane protein</topology>
        <orientation evidence="3">Cytoplasmic side</orientation>
    </subcellularLocation>
</comment>
<comment type="similarity">
    <text evidence="4">Belongs to the CDIP1/LITAF family.</text>
</comment>
<keyword evidence="6" id="KW-0862">Zinc</keyword>
<evidence type="ECO:0000256" key="1">
    <source>
        <dbReference type="ARBA" id="ARBA00004414"/>
    </source>
</evidence>
<dbReference type="PANTHER" id="PTHR23292">
    <property type="entry name" value="LIPOPOLYSACCHARIDE-INDUCED TUMOR NECROSIS FACTOR-ALPHA FACTOR"/>
    <property type="match status" value="1"/>
</dbReference>
<keyword evidence="7 9" id="KW-0472">Membrane</keyword>
<dbReference type="SMART" id="SM00714">
    <property type="entry name" value="LITAF"/>
    <property type="match status" value="1"/>
</dbReference>
<dbReference type="AlphaFoldDB" id="A0A5N4AI54"/>
<dbReference type="PANTHER" id="PTHR23292:SF14">
    <property type="entry name" value="FI16615P1-RELATED"/>
    <property type="match status" value="1"/>
</dbReference>
<dbReference type="GO" id="GO:0031902">
    <property type="term" value="C:late endosome membrane"/>
    <property type="evidence" value="ECO:0007669"/>
    <property type="project" value="UniProtKB-SubCell"/>
</dbReference>
<evidence type="ECO:0000256" key="8">
    <source>
        <dbReference type="SAM" id="MobiDB-lite"/>
    </source>
</evidence>
<evidence type="ECO:0000256" key="2">
    <source>
        <dbReference type="ARBA" id="ARBA00004481"/>
    </source>
</evidence>
<keyword evidence="5" id="KW-0479">Metal-binding</keyword>
<dbReference type="InParanoid" id="A0A5N4AI54"/>
<evidence type="ECO:0000256" key="5">
    <source>
        <dbReference type="ARBA" id="ARBA00022723"/>
    </source>
</evidence>
<proteinExistence type="inferred from homology"/>
<protein>
    <recommendedName>
        <fullName evidence="10">LITAF domain-containing protein</fullName>
    </recommendedName>
</protein>
<dbReference type="PROSITE" id="PS51837">
    <property type="entry name" value="LITAF"/>
    <property type="match status" value="1"/>
</dbReference>
<feature type="domain" description="LITAF" evidence="10">
    <location>
        <begin position="46"/>
        <end position="132"/>
    </location>
</feature>
<dbReference type="Pfam" id="PF10601">
    <property type="entry name" value="zf-LITAF-like"/>
    <property type="match status" value="1"/>
</dbReference>
<evidence type="ECO:0000256" key="7">
    <source>
        <dbReference type="ARBA" id="ARBA00023136"/>
    </source>
</evidence>
<gene>
    <name evidence="11" type="ORF">PPYR_11017</name>
</gene>
<evidence type="ECO:0000313" key="12">
    <source>
        <dbReference type="Proteomes" id="UP000327044"/>
    </source>
</evidence>
<feature type="region of interest" description="Disordered" evidence="8">
    <location>
        <begin position="1"/>
        <end position="40"/>
    </location>
</feature>
<dbReference type="OrthoDB" id="5599753at2759"/>
<evidence type="ECO:0000256" key="4">
    <source>
        <dbReference type="ARBA" id="ARBA00005975"/>
    </source>
</evidence>
<evidence type="ECO:0000256" key="9">
    <source>
        <dbReference type="SAM" id="Phobius"/>
    </source>
</evidence>
<dbReference type="InterPro" id="IPR037519">
    <property type="entry name" value="LITAF_fam"/>
</dbReference>
<comment type="caution">
    <text evidence="11">The sequence shown here is derived from an EMBL/GenBank/DDBJ whole genome shotgun (WGS) entry which is preliminary data.</text>
</comment>
<name>A0A5N4AI54_PHOPY</name>
<evidence type="ECO:0000313" key="11">
    <source>
        <dbReference type="EMBL" id="KAB0796956.1"/>
    </source>
</evidence>
<feature type="transmembrane region" description="Helical" evidence="9">
    <location>
        <begin position="90"/>
        <end position="110"/>
    </location>
</feature>
<dbReference type="Proteomes" id="UP000327044">
    <property type="component" value="Unassembled WGS sequence"/>
</dbReference>
<reference evidence="11 12" key="1">
    <citation type="journal article" date="2018" name="Elife">
        <title>Firefly genomes illuminate parallel origins of bioluminescence in beetles.</title>
        <authorList>
            <person name="Fallon T.R."/>
            <person name="Lower S.E."/>
            <person name="Chang C.H."/>
            <person name="Bessho-Uehara M."/>
            <person name="Martin G.J."/>
            <person name="Bewick A.J."/>
            <person name="Behringer M."/>
            <person name="Debat H.J."/>
            <person name="Wong I."/>
            <person name="Day J.C."/>
            <person name="Suvorov A."/>
            <person name="Silva C.J."/>
            <person name="Stanger-Hall K.F."/>
            <person name="Hall D.W."/>
            <person name="Schmitz R.J."/>
            <person name="Nelson D.R."/>
            <person name="Lewis S.M."/>
            <person name="Shigenobu S."/>
            <person name="Bybee S.M."/>
            <person name="Larracuente A.M."/>
            <person name="Oba Y."/>
            <person name="Weng J.K."/>
        </authorList>
    </citation>
    <scope>NUCLEOTIDE SEQUENCE [LARGE SCALE GENOMIC DNA]</scope>
    <source>
        <strain evidence="11">1611_PpyrPB1</strain>
        <tissue evidence="11">Whole body</tissue>
    </source>
</reference>
<evidence type="ECO:0000256" key="3">
    <source>
        <dbReference type="ARBA" id="ARBA00004630"/>
    </source>
</evidence>
<dbReference type="EMBL" id="VVIM01000007">
    <property type="protein sequence ID" value="KAB0796956.1"/>
    <property type="molecule type" value="Genomic_DNA"/>
</dbReference>
<keyword evidence="12" id="KW-1185">Reference proteome</keyword>
<keyword evidence="9" id="KW-0812">Transmembrane</keyword>